<gene>
    <name evidence="2" type="ORF">BD410DRAFT_789365</name>
</gene>
<feature type="compositionally biased region" description="Low complexity" evidence="1">
    <location>
        <begin position="526"/>
        <end position="550"/>
    </location>
</feature>
<dbReference type="Proteomes" id="UP000294933">
    <property type="component" value="Unassembled WGS sequence"/>
</dbReference>
<accession>A0A4Y7Q1U5</accession>
<feature type="compositionally biased region" description="Acidic residues" evidence="1">
    <location>
        <begin position="259"/>
        <end position="274"/>
    </location>
</feature>
<sequence>MAKTIWSRNGQENDNSENGSGGPSKLGPQGQEQSATSSAHEQMMLPPSKSGLFSRIKGMGRQADPGQGQGNNSLPNSPSQSSFSPTPRGRTTQTAAEKRRAEALKANGLLPASRRYSAILPPNVVWTEPKADGGGKDGMSSADLVKRDWEARTAGEREGGGSAPVEKREAEDRNVNATVDAPPRTPGKPKKKPDLAIAVLPQRPSTATKDRISGAHSPKAVFNSWKFPSSPNLNTSNLSTPTFLQTITSASPISAPGSDTDEDGEEDSGSDEDGGTQYALLSPRFVPLPRSPGRSPKGFLSAPPSPSLIPLPASPQPSQSYFDAQAQAPGAPPSPSLIPLPASPLPSQTHFGNTGAGGPTTPTHVPLPLSRAPSPSPIPSPLPSPRLAQKPIPSFPPPPVPPSPRFVPLPTSPSPNTLAFSASSFTSFGAHTPSPPGTEKVSQWLTRSPATIAASPATGGGASTSGGGAIGDGAASEAHESLTKQRTSTFPLTPVSPVARSWSNTTTATTATSGTQGVPPPPPLSPSTSSTVSPSLGTTDSQTPPSTTLPTLPPNAHIKETRNGIHRHKAHLSQSSVTSTSSESSNLLGPERAFLHPDREHDLDLGDLTLELPPVPILPAAREEEEKHNRSSSPLSFASLGSFNKRRTAMKTTVAASTLREPRKSINLFGRRKATNETPPPIYTGKSPLSTSTDDSSVSMRGSINSNKRKSILPSFGRSKTPTMPNPNLSALQSPPLPSSPASGMSFATGSSSTGHGHGRGGKLGPGEKVKSPTAKRMPLSPTMHSRATIMAQAGRIEDDDTRRLTEMAFLS</sequence>
<feature type="compositionally biased region" description="Basic and acidic residues" evidence="1">
    <location>
        <begin position="144"/>
        <end position="174"/>
    </location>
</feature>
<dbReference type="VEuPathDB" id="FungiDB:BD410DRAFT_789365"/>
<feature type="compositionally biased region" description="Low complexity" evidence="1">
    <location>
        <begin position="227"/>
        <end position="244"/>
    </location>
</feature>
<proteinExistence type="predicted"/>
<protein>
    <submittedName>
        <fullName evidence="2">Uncharacterized protein</fullName>
    </submittedName>
</protein>
<feature type="compositionally biased region" description="Pro residues" evidence="1">
    <location>
        <begin position="374"/>
        <end position="384"/>
    </location>
</feature>
<feature type="compositionally biased region" description="Polar residues" evidence="1">
    <location>
        <begin position="30"/>
        <end position="40"/>
    </location>
</feature>
<dbReference type="AlphaFoldDB" id="A0A4Y7Q1U5"/>
<feature type="compositionally biased region" description="Polar residues" evidence="1">
    <location>
        <begin position="687"/>
        <end position="706"/>
    </location>
</feature>
<feature type="compositionally biased region" description="Low complexity" evidence="1">
    <location>
        <begin position="359"/>
        <end position="373"/>
    </location>
</feature>
<feature type="compositionally biased region" description="Low complexity" evidence="1">
    <location>
        <begin position="71"/>
        <end position="85"/>
    </location>
</feature>
<reference evidence="2 3" key="1">
    <citation type="submission" date="2018-06" db="EMBL/GenBank/DDBJ databases">
        <title>A transcriptomic atlas of mushroom development highlights an independent origin of complex multicellularity.</title>
        <authorList>
            <consortium name="DOE Joint Genome Institute"/>
            <person name="Krizsan K."/>
            <person name="Almasi E."/>
            <person name="Merenyi Z."/>
            <person name="Sahu N."/>
            <person name="Viragh M."/>
            <person name="Koszo T."/>
            <person name="Mondo S."/>
            <person name="Kiss B."/>
            <person name="Balint B."/>
            <person name="Kues U."/>
            <person name="Barry K."/>
            <person name="Hegedus J.C."/>
            <person name="Henrissat B."/>
            <person name="Johnson J."/>
            <person name="Lipzen A."/>
            <person name="Ohm R."/>
            <person name="Nagy I."/>
            <person name="Pangilinan J."/>
            <person name="Yan J."/>
            <person name="Xiong Y."/>
            <person name="Grigoriev I.V."/>
            <person name="Hibbett D.S."/>
            <person name="Nagy L.G."/>
        </authorList>
    </citation>
    <scope>NUCLEOTIDE SEQUENCE [LARGE SCALE GENOMIC DNA]</scope>
    <source>
        <strain evidence="2 3">SZMC22713</strain>
    </source>
</reference>
<feature type="compositionally biased region" description="Pro residues" evidence="1">
    <location>
        <begin position="330"/>
        <end position="344"/>
    </location>
</feature>
<feature type="compositionally biased region" description="Low complexity" evidence="1">
    <location>
        <begin position="419"/>
        <end position="430"/>
    </location>
</feature>
<feature type="compositionally biased region" description="Polar residues" evidence="1">
    <location>
        <begin position="1"/>
        <end position="18"/>
    </location>
</feature>
<feature type="compositionally biased region" description="Low complexity" evidence="1">
    <location>
        <begin position="448"/>
        <end position="457"/>
    </location>
</feature>
<feature type="compositionally biased region" description="Low complexity" evidence="1">
    <location>
        <begin position="505"/>
        <end position="517"/>
    </location>
</feature>
<dbReference type="EMBL" id="ML170179">
    <property type="protein sequence ID" value="TDL21613.1"/>
    <property type="molecule type" value="Genomic_DNA"/>
</dbReference>
<feature type="region of interest" description="Disordered" evidence="1">
    <location>
        <begin position="662"/>
        <end position="800"/>
    </location>
</feature>
<feature type="compositionally biased region" description="Low complexity" evidence="1">
    <location>
        <begin position="316"/>
        <end position="329"/>
    </location>
</feature>
<feature type="compositionally biased region" description="Low complexity" evidence="1">
    <location>
        <begin position="573"/>
        <end position="585"/>
    </location>
</feature>
<name>A0A4Y7Q1U5_9AGAM</name>
<evidence type="ECO:0000313" key="2">
    <source>
        <dbReference type="EMBL" id="TDL21613.1"/>
    </source>
</evidence>
<evidence type="ECO:0000256" key="1">
    <source>
        <dbReference type="SAM" id="MobiDB-lite"/>
    </source>
</evidence>
<organism evidence="2 3">
    <name type="scientific">Rickenella mellea</name>
    <dbReference type="NCBI Taxonomy" id="50990"/>
    <lineage>
        <taxon>Eukaryota</taxon>
        <taxon>Fungi</taxon>
        <taxon>Dikarya</taxon>
        <taxon>Basidiomycota</taxon>
        <taxon>Agaricomycotina</taxon>
        <taxon>Agaricomycetes</taxon>
        <taxon>Hymenochaetales</taxon>
        <taxon>Rickenellaceae</taxon>
        <taxon>Rickenella</taxon>
    </lineage>
</organism>
<feature type="region of interest" description="Disordered" evidence="1">
    <location>
        <begin position="1"/>
        <end position="589"/>
    </location>
</feature>
<dbReference type="OrthoDB" id="3168445at2759"/>
<feature type="compositionally biased region" description="Pro residues" evidence="1">
    <location>
        <begin position="393"/>
        <end position="413"/>
    </location>
</feature>
<feature type="compositionally biased region" description="Gly residues" evidence="1">
    <location>
        <begin position="458"/>
        <end position="471"/>
    </location>
</feature>
<evidence type="ECO:0000313" key="3">
    <source>
        <dbReference type="Proteomes" id="UP000294933"/>
    </source>
</evidence>
<keyword evidence="3" id="KW-1185">Reference proteome</keyword>
<feature type="compositionally biased region" description="Pro residues" evidence="1">
    <location>
        <begin position="303"/>
        <end position="315"/>
    </location>
</feature>